<dbReference type="eggNOG" id="KOG1991">
    <property type="taxonomic scope" value="Eukaryota"/>
</dbReference>
<name>J7R2Q3_HUIN7</name>
<comment type="subcellular location">
    <subcellularLocation>
        <location evidence="2">Cytoplasm</location>
    </subcellularLocation>
    <subcellularLocation>
        <location evidence="1">Nucleus</location>
    </subcellularLocation>
</comment>
<dbReference type="PANTHER" id="PTHR10997:SF18">
    <property type="entry name" value="D-IMPORTIN 7_RANBP7"/>
    <property type="match status" value="1"/>
</dbReference>
<dbReference type="SMART" id="SM00913">
    <property type="entry name" value="IBN_N"/>
    <property type="match status" value="1"/>
</dbReference>
<feature type="domain" description="Importin N-terminal" evidence="7">
    <location>
        <begin position="24"/>
        <end position="106"/>
    </location>
</feature>
<dbReference type="GO" id="GO:0005829">
    <property type="term" value="C:cytosol"/>
    <property type="evidence" value="ECO:0007669"/>
    <property type="project" value="TreeGrafter"/>
</dbReference>
<dbReference type="InterPro" id="IPR011989">
    <property type="entry name" value="ARM-like"/>
</dbReference>
<reference evidence="8 9" key="1">
    <citation type="journal article" date="2011" name="Proc. Natl. Acad. Sci. U.S.A.">
        <title>Evolutionary erosion of yeast sex chromosomes by mating-type switching accidents.</title>
        <authorList>
            <person name="Gordon J.L."/>
            <person name="Armisen D."/>
            <person name="Proux-Wera E."/>
            <person name="Oheigeartaigh S.S."/>
            <person name="Byrne K.P."/>
            <person name="Wolfe K.H."/>
        </authorList>
    </citation>
    <scope>NUCLEOTIDE SEQUENCE [LARGE SCALE GENOMIC DNA]</scope>
    <source>
        <strain evidence="9">ATCC MYA-139 / BCRC 22969 / CBS 8797 / CCRC 22969 / KCTC 17520 / NBRC 10181 / NCYC 3082</strain>
    </source>
</reference>
<evidence type="ECO:0000256" key="4">
    <source>
        <dbReference type="ARBA" id="ARBA00022490"/>
    </source>
</evidence>
<dbReference type="SUPFAM" id="SSF48371">
    <property type="entry name" value="ARM repeat"/>
    <property type="match status" value="1"/>
</dbReference>
<dbReference type="PANTHER" id="PTHR10997">
    <property type="entry name" value="IMPORTIN-7, 8, 11"/>
    <property type="match status" value="1"/>
</dbReference>
<evidence type="ECO:0000256" key="6">
    <source>
        <dbReference type="ARBA" id="ARBA00023242"/>
    </source>
</evidence>
<gene>
    <name evidence="8" type="primary">KNAG0B06750</name>
    <name evidence="8" type="ordered locus">KNAG_0B06750</name>
</gene>
<evidence type="ECO:0000256" key="2">
    <source>
        <dbReference type="ARBA" id="ARBA00004496"/>
    </source>
</evidence>
<evidence type="ECO:0000256" key="3">
    <source>
        <dbReference type="ARBA" id="ARBA00022448"/>
    </source>
</evidence>
<dbReference type="GO" id="GO:0061608">
    <property type="term" value="F:nuclear import signal receptor activity"/>
    <property type="evidence" value="ECO:0007669"/>
    <property type="project" value="EnsemblFungi"/>
</dbReference>
<organism evidence="8 9">
    <name type="scientific">Huiozyma naganishii (strain ATCC MYA-139 / BCRC 22969 / CBS 8797 / KCTC 17520 / NBRC 10181 / NCYC 3082 / Yp74L-3)</name>
    <name type="common">Yeast</name>
    <name type="synonym">Kazachstania naganishii</name>
    <dbReference type="NCBI Taxonomy" id="1071383"/>
    <lineage>
        <taxon>Eukaryota</taxon>
        <taxon>Fungi</taxon>
        <taxon>Dikarya</taxon>
        <taxon>Ascomycota</taxon>
        <taxon>Saccharomycotina</taxon>
        <taxon>Saccharomycetes</taxon>
        <taxon>Saccharomycetales</taxon>
        <taxon>Saccharomycetaceae</taxon>
        <taxon>Huiozyma</taxon>
    </lineage>
</organism>
<dbReference type="Gene3D" id="1.25.10.10">
    <property type="entry name" value="Leucine-rich Repeat Variant"/>
    <property type="match status" value="1"/>
</dbReference>
<dbReference type="PROSITE" id="PS50166">
    <property type="entry name" value="IMPORTIN_B_NT"/>
    <property type="match status" value="1"/>
</dbReference>
<sequence>MDVSMLLECFSGTLEFDANVRNAAESQLKQASKSPGFLGACLSIISSNEVSENIKLAASLYFKNEIRNGWTSPIADLSSRQSEKAHEIDIDERPIVKDMLIETMVHVSKKSPHCIKVLKSALETIISSDYSKGLWNELLPKSVQLISTGDLDVAHVGLICLSELFRTYRWKENDGRQELEKLIIDYFPSLLVYANDVLCKDGENVNEPKAGEALKLILKIYKFVTYNDLPFVLQRDEYLIPWANLFVKIIQLPLTEQILSKDVDVRRTYSWVKCKKWAYANLYRLFQRYASTSLSRKFEYGGFKKVYVEHFLPNFLQLIFNQIEQWGARLLWLSDESLYYIQSFLEQCISQKPTWPLVKPHYETILEHVVFPLLRLNEDTLNTFVNDPQEYIHRNLELWDNDYSPDLAAVSLLITAVNKRGKTTLAPTLKLIVGILQKNQSNDIQLNNACNIESALKMLSCIIDKLTDKNSPFASDLEGTLVSFVLPFFDTPYGFLKCRICDIISKLGDIDFKSPTLLPQIYEGILQCLNDSSDTYLPINLSAALALQTFIQDPSFKEALKPSVVPIMQKLLSMSNEFESDSISGVMQDFVEEFSEELQPFGTELVNSLVQQFMKLAVDLNEASNFDPNTLSSSEAVPDETEKHMAALGVLSTIISILLSFENSLEIVKNLEQSFYPAAEFILKTEMEDFYRELSEFFENSTFLLRFISPITWKILELVGDCNKRSGMIGFYLDDFLPMLNNILVYGAAELRQSDLHSQILFEIYQASEINSESSLDELNTKFDLSQKMMIALGTPLSGEVQTQFLTDCLGVIEAERGTLKKSIVFGVTSFNVVIAGFIINPALALGTLNKFILLEMFFETWLTSYAPNYTRTYDIKLSIMAILSLFTNLPLVALNNAGLSGIISKLGDGLANLLVKFPMAERDLMLKRVQFTQTEAYNETTIWDDEDGEDEEAEGELDFEGDQDDIAKYLSSNNDGAIEFVNNFSFEGGESFDDLEEDPLTKSVIDDVNVYSEVKNSILQLQQSDAEKYQLAFGGLNKDQQQLLLQTVQRQ</sequence>
<dbReference type="FunFam" id="1.25.10.10:FF:000244">
    <property type="entry name" value="Nonsense-mediated mRNA decay protein"/>
    <property type="match status" value="1"/>
</dbReference>
<evidence type="ECO:0000256" key="1">
    <source>
        <dbReference type="ARBA" id="ARBA00004123"/>
    </source>
</evidence>
<evidence type="ECO:0000313" key="9">
    <source>
        <dbReference type="Proteomes" id="UP000006310"/>
    </source>
</evidence>
<evidence type="ECO:0000256" key="5">
    <source>
        <dbReference type="ARBA" id="ARBA00022927"/>
    </source>
</evidence>
<keyword evidence="6" id="KW-0539">Nucleus</keyword>
<dbReference type="InterPro" id="IPR016024">
    <property type="entry name" value="ARM-type_fold"/>
</dbReference>
<keyword evidence="4" id="KW-0963">Cytoplasm</keyword>
<dbReference type="AlphaFoldDB" id="J7R2Q3"/>
<dbReference type="HOGENOM" id="CLU_004196_0_0_1"/>
<dbReference type="OrthoDB" id="760868at2759"/>
<keyword evidence="9" id="KW-1185">Reference proteome</keyword>
<proteinExistence type="predicted"/>
<dbReference type="GO" id="GO:0006606">
    <property type="term" value="P:protein import into nucleus"/>
    <property type="evidence" value="ECO:0007669"/>
    <property type="project" value="EnsemblFungi"/>
</dbReference>
<dbReference type="Proteomes" id="UP000006310">
    <property type="component" value="Chromosome 2"/>
</dbReference>
<dbReference type="GO" id="GO:0005635">
    <property type="term" value="C:nuclear envelope"/>
    <property type="evidence" value="ECO:0007669"/>
    <property type="project" value="TreeGrafter"/>
</dbReference>
<protein>
    <recommendedName>
        <fullName evidence="7">Importin N-terminal domain-containing protein</fullName>
    </recommendedName>
</protein>
<evidence type="ECO:0000313" key="8">
    <source>
        <dbReference type="EMBL" id="CCK69100.1"/>
    </source>
</evidence>
<dbReference type="KEGG" id="kng:KNAG_0B06750"/>
<accession>J7R2Q3</accession>
<evidence type="ECO:0000259" key="7">
    <source>
        <dbReference type="PROSITE" id="PS50166"/>
    </source>
</evidence>
<dbReference type="GO" id="GO:0031267">
    <property type="term" value="F:small GTPase binding"/>
    <property type="evidence" value="ECO:0007669"/>
    <property type="project" value="InterPro"/>
</dbReference>
<dbReference type="Pfam" id="PF03810">
    <property type="entry name" value="IBN_N"/>
    <property type="match status" value="1"/>
</dbReference>
<dbReference type="RefSeq" id="XP_022463346.1">
    <property type="nucleotide sequence ID" value="XM_022606673.1"/>
</dbReference>
<reference evidence="9" key="2">
    <citation type="submission" date="2012-08" db="EMBL/GenBank/DDBJ databases">
        <title>Genome sequence of Kazachstania naganishii.</title>
        <authorList>
            <person name="Gordon J.L."/>
            <person name="Armisen D."/>
            <person name="Proux-Wera E."/>
            <person name="OhEigeartaigh S.S."/>
            <person name="Byrne K.P."/>
            <person name="Wolfe K.H."/>
        </authorList>
    </citation>
    <scope>NUCLEOTIDE SEQUENCE [LARGE SCALE GENOMIC DNA]</scope>
    <source>
        <strain evidence="9">ATCC MYA-139 / BCRC 22969 / CBS 8797 / CCRC 22969 / KCTC 17520 / NBRC 10181 / NCYC 3082</strain>
    </source>
</reference>
<keyword evidence="5" id="KW-0653">Protein transport</keyword>
<dbReference type="GeneID" id="34524750"/>
<dbReference type="EMBL" id="HE978315">
    <property type="protein sequence ID" value="CCK69100.1"/>
    <property type="molecule type" value="Genomic_DNA"/>
</dbReference>
<dbReference type="InterPro" id="IPR001494">
    <property type="entry name" value="Importin-beta_N"/>
</dbReference>
<dbReference type="STRING" id="1071383.J7R2Q3"/>
<dbReference type="OMA" id="WVAKTSW"/>
<keyword evidence="3" id="KW-0813">Transport</keyword>